<dbReference type="InterPro" id="IPR041256">
    <property type="entry name" value="CdiI_4"/>
</dbReference>
<organism evidence="2 3">
    <name type="scientific">Listeria booriae</name>
    <dbReference type="NCBI Taxonomy" id="1552123"/>
    <lineage>
        <taxon>Bacteria</taxon>
        <taxon>Bacillati</taxon>
        <taxon>Bacillota</taxon>
        <taxon>Bacilli</taxon>
        <taxon>Bacillales</taxon>
        <taxon>Listeriaceae</taxon>
        <taxon>Listeria</taxon>
    </lineage>
</organism>
<dbReference type="CDD" id="cd20688">
    <property type="entry name" value="CdiI_Ecoli_Nm-like"/>
    <property type="match status" value="1"/>
</dbReference>
<evidence type="ECO:0000313" key="3">
    <source>
        <dbReference type="Proteomes" id="UP000541955"/>
    </source>
</evidence>
<protein>
    <recommendedName>
        <fullName evidence="1">CDI immunity protein domain-containing protein</fullName>
    </recommendedName>
</protein>
<evidence type="ECO:0000313" key="2">
    <source>
        <dbReference type="EMBL" id="MBC1560837.1"/>
    </source>
</evidence>
<name>A0A7X0XH58_9LIST</name>
<sequence length="126" mass="14570">MKNGTWLKKTDLLDSYHYPVQGIFNMISDNRFIKIIGYISDGVGFGEEYGACTFLGDLDEYDIVNGKGFEGVEFGLHSGEEIILDYETLYIYLNKACENYIEEHSEATNQLYKYLEKYKSKFDINP</sequence>
<dbReference type="EMBL" id="JAARRW010000001">
    <property type="protein sequence ID" value="MBC1560837.1"/>
    <property type="molecule type" value="Genomic_DNA"/>
</dbReference>
<comment type="caution">
    <text evidence="2">The sequence shown here is derived from an EMBL/GenBank/DDBJ whole genome shotgun (WGS) entry which is preliminary data.</text>
</comment>
<dbReference type="Proteomes" id="UP000541955">
    <property type="component" value="Unassembled WGS sequence"/>
</dbReference>
<proteinExistence type="predicted"/>
<gene>
    <name evidence="2" type="ORF">HB902_02050</name>
</gene>
<accession>A0A7X0XH58</accession>
<reference evidence="2 3" key="1">
    <citation type="submission" date="2020-03" db="EMBL/GenBank/DDBJ databases">
        <title>Soil Listeria distribution.</title>
        <authorList>
            <person name="Liao J."/>
            <person name="Wiedmann M."/>
        </authorList>
    </citation>
    <scope>NUCLEOTIDE SEQUENCE [LARGE SCALE GENOMIC DNA]</scope>
    <source>
        <strain evidence="2 3">FSL L7-1387</strain>
    </source>
</reference>
<dbReference type="AlphaFoldDB" id="A0A7X0XH58"/>
<feature type="domain" description="CDI immunity protein" evidence="1">
    <location>
        <begin position="25"/>
        <end position="115"/>
    </location>
</feature>
<evidence type="ECO:0000259" key="1">
    <source>
        <dbReference type="Pfam" id="PF18624"/>
    </source>
</evidence>
<dbReference type="Pfam" id="PF18624">
    <property type="entry name" value="CdiI_4"/>
    <property type="match status" value="1"/>
</dbReference>
<dbReference type="RefSeq" id="WP_185428493.1">
    <property type="nucleotide sequence ID" value="NZ_JAARRW010000001.1"/>
</dbReference>